<keyword evidence="1" id="KW-1133">Transmembrane helix</keyword>
<keyword evidence="3" id="KW-1185">Reference proteome</keyword>
<dbReference type="RefSeq" id="WP_146565675.1">
    <property type="nucleotide sequence ID" value="NZ_SIHJ01000001.1"/>
</dbReference>
<reference evidence="2 3" key="1">
    <citation type="submission" date="2019-02" db="EMBL/GenBank/DDBJ databases">
        <title>Deep-cultivation of Planctomycetes and their phenomic and genomic characterization uncovers novel biology.</title>
        <authorList>
            <person name="Wiegand S."/>
            <person name="Jogler M."/>
            <person name="Boedeker C."/>
            <person name="Pinto D."/>
            <person name="Vollmers J."/>
            <person name="Rivas-Marin E."/>
            <person name="Kohn T."/>
            <person name="Peeters S.H."/>
            <person name="Heuer A."/>
            <person name="Rast P."/>
            <person name="Oberbeckmann S."/>
            <person name="Bunk B."/>
            <person name="Jeske O."/>
            <person name="Meyerdierks A."/>
            <person name="Storesund J.E."/>
            <person name="Kallscheuer N."/>
            <person name="Luecker S."/>
            <person name="Lage O.M."/>
            <person name="Pohl T."/>
            <person name="Merkel B.J."/>
            <person name="Hornburger P."/>
            <person name="Mueller R.-W."/>
            <person name="Bruemmer F."/>
            <person name="Labrenz M."/>
            <person name="Spormann A.M."/>
            <person name="Op Den Camp H."/>
            <person name="Overmann J."/>
            <person name="Amann R."/>
            <person name="Jetten M.S.M."/>
            <person name="Mascher T."/>
            <person name="Medema M.H."/>
            <person name="Devos D.P."/>
            <person name="Kaster A.-K."/>
            <person name="Ovreas L."/>
            <person name="Rohde M."/>
            <person name="Galperin M.Y."/>
            <person name="Jogler C."/>
        </authorList>
    </citation>
    <scope>NUCLEOTIDE SEQUENCE [LARGE SCALE GENOMIC DNA]</scope>
    <source>
        <strain evidence="2 3">KOR34</strain>
    </source>
</reference>
<evidence type="ECO:0000256" key="1">
    <source>
        <dbReference type="SAM" id="Phobius"/>
    </source>
</evidence>
<keyword evidence="1" id="KW-0812">Transmembrane</keyword>
<feature type="transmembrane region" description="Helical" evidence="1">
    <location>
        <begin position="12"/>
        <end position="32"/>
    </location>
</feature>
<sequence length="100" mass="10279">MKACCKQKQRGVLPRVVGAAGGLAPLAGFLLLPKCPLCLAGWIMVLAGVSVSARLAATLYYAIGAALLLPAAVVALETWRALTRRPCSGGQPTAPVADHE</sequence>
<comment type="caution">
    <text evidence="2">The sequence shown here is derived from an EMBL/GenBank/DDBJ whole genome shotgun (WGS) entry which is preliminary data.</text>
</comment>
<dbReference type="Proteomes" id="UP000316714">
    <property type="component" value="Unassembled WGS sequence"/>
</dbReference>
<organism evidence="2 3">
    <name type="scientific">Posidoniimonas corsicana</name>
    <dbReference type="NCBI Taxonomy" id="1938618"/>
    <lineage>
        <taxon>Bacteria</taxon>
        <taxon>Pseudomonadati</taxon>
        <taxon>Planctomycetota</taxon>
        <taxon>Planctomycetia</taxon>
        <taxon>Pirellulales</taxon>
        <taxon>Lacipirellulaceae</taxon>
        <taxon>Posidoniimonas</taxon>
    </lineage>
</organism>
<name>A0A5C5VI77_9BACT</name>
<proteinExistence type="predicted"/>
<keyword evidence="1" id="KW-0472">Membrane</keyword>
<protein>
    <submittedName>
        <fullName evidence="2">Uncharacterized protein</fullName>
    </submittedName>
</protein>
<evidence type="ECO:0000313" key="2">
    <source>
        <dbReference type="EMBL" id="TWT38268.1"/>
    </source>
</evidence>
<evidence type="ECO:0000313" key="3">
    <source>
        <dbReference type="Proteomes" id="UP000316714"/>
    </source>
</evidence>
<accession>A0A5C5VI77</accession>
<gene>
    <name evidence="2" type="ORF">KOR34_32370</name>
</gene>
<dbReference type="EMBL" id="SIHJ01000001">
    <property type="protein sequence ID" value="TWT38268.1"/>
    <property type="molecule type" value="Genomic_DNA"/>
</dbReference>
<dbReference type="AlphaFoldDB" id="A0A5C5VI77"/>
<feature type="transmembrane region" description="Helical" evidence="1">
    <location>
        <begin position="52"/>
        <end position="76"/>
    </location>
</feature>